<evidence type="ECO:0000313" key="5">
    <source>
        <dbReference type="EMBL" id="BCR84638.1"/>
    </source>
</evidence>
<dbReference type="Gene3D" id="3.10.350.10">
    <property type="entry name" value="LysM domain"/>
    <property type="match status" value="5"/>
</dbReference>
<sequence length="798" mass="85283">MGPTSTLAVLAILASRTALTAAQMQLYTPEEFTSLSSECATALSGNLSCSFIETGDTMYKLTVNLTSDILDSMCTDECKTSIASYRKAVQKACASDEYDDRGNSTSYVGSSGVYNPIVLPDFYFTNYDQRCLKDSQGNYCYLHLKSTDSQDECDECGLQMFQAEISNGYFYNDDLAEQFSSLTSNCGVSTLSVPTATSVVLSSAIAIPTTTVCSERSATIQPGDTCDTFAAANNVSTWKVLIENGLESGCANFPSNGTLCVSGNCQTHSASLNDTCMSLSSQYNITITQLRTWNPVLNPLCSNFDTLVGHEICVSYPGNATSEVNTYAMSPIGATATTAAPIPTNVVAGTNVYCGKYYSTHDNDYCQAIAMAQGINLDDFLFLNPELNKNCSNLYLNYSYCIQPVGNIETYSGYSTATATGSVTAISRYTGQITGTPTAWDDLPDATDITSWTPIAIPTTAHLANGTRLDCEEYEDNTYGSIPCNWLASGASTLDFANWNPSVEFYNCMLTNNTRYCTLLGDGYDLGQVTVNETKPYADTPSNAAPNATTACYSWYDTGNGTACNTILAYADITIDAFYAWNPSVGSRCSNLWLNTSYCIEGTGYDDSRYISSSSSTPAATATSTSALTCVSATVTAPGETQTGIPCDCNKYFLHNTDGVYCQDIATENGITLDELYKWNPALNGDCSGLWLNYAYCVGVASSTTVPTTVSATTTISASSMTTTSAASSCATVTAPGPTQTGIPCTCNKYLMQADGVYCYDMAAEEGITLNQLYEWNPALDGDCSGLWPGYAYCVGVL</sequence>
<keyword evidence="2" id="KW-0843">Virulence</keyword>
<feature type="domain" description="LysM" evidence="4">
    <location>
        <begin position="650"/>
        <end position="698"/>
    </location>
</feature>
<feature type="domain" description="LysM" evidence="4">
    <location>
        <begin position="356"/>
        <end position="402"/>
    </location>
</feature>
<dbReference type="GeneID" id="66978997"/>
<dbReference type="InterPro" id="IPR036779">
    <property type="entry name" value="LysM_dom_sf"/>
</dbReference>
<reference evidence="5" key="2">
    <citation type="submission" date="2021-02" db="EMBL/GenBank/DDBJ databases">
        <title>Aspergillus chevalieri M1 genome sequence.</title>
        <authorList>
            <person name="Kadooka C."/>
            <person name="Mori K."/>
            <person name="Futagami T."/>
        </authorList>
    </citation>
    <scope>NUCLEOTIDE SEQUENCE</scope>
    <source>
        <strain evidence="5">M1</strain>
    </source>
</reference>
<dbReference type="PANTHER" id="PTHR34997:SF1">
    <property type="entry name" value="PEPTIDOGLYCAN-BINDING LYSIN DOMAIN"/>
    <property type="match status" value="1"/>
</dbReference>
<reference evidence="5" key="1">
    <citation type="submission" date="2021-01" db="EMBL/GenBank/DDBJ databases">
        <authorList>
            <consortium name="Aspergillus chevalieri M1 genome sequencing consortium"/>
            <person name="Kazuki M."/>
            <person name="Futagami T."/>
        </authorList>
    </citation>
    <scope>NUCLEOTIDE SEQUENCE</scope>
    <source>
        <strain evidence="5">M1</strain>
    </source>
</reference>
<dbReference type="KEGG" id="ache:ACHE_20096A"/>
<keyword evidence="3" id="KW-0732">Signal</keyword>
<gene>
    <name evidence="5" type="ORF">ACHE_20096A</name>
</gene>
<keyword evidence="6" id="KW-1185">Reference proteome</keyword>
<feature type="domain" description="LysM" evidence="4">
    <location>
        <begin position="748"/>
        <end position="795"/>
    </location>
</feature>
<dbReference type="PROSITE" id="PS51782">
    <property type="entry name" value="LYSM"/>
    <property type="match status" value="6"/>
</dbReference>
<accession>A0A7R7VIS7</accession>
<evidence type="ECO:0000256" key="2">
    <source>
        <dbReference type="ARBA" id="ARBA00023026"/>
    </source>
</evidence>
<dbReference type="GO" id="GO:0008061">
    <property type="term" value="F:chitin binding"/>
    <property type="evidence" value="ECO:0007669"/>
    <property type="project" value="UniProtKB-KW"/>
</dbReference>
<dbReference type="InterPro" id="IPR052210">
    <property type="entry name" value="LysM1-like"/>
</dbReference>
<dbReference type="Proteomes" id="UP000637239">
    <property type="component" value="Chromosome 2"/>
</dbReference>
<feature type="domain" description="LysM" evidence="4">
    <location>
        <begin position="554"/>
        <end position="600"/>
    </location>
</feature>
<feature type="domain" description="LysM" evidence="4">
    <location>
        <begin position="266"/>
        <end position="314"/>
    </location>
</feature>
<evidence type="ECO:0000256" key="3">
    <source>
        <dbReference type="SAM" id="SignalP"/>
    </source>
</evidence>
<dbReference type="Pfam" id="PF01476">
    <property type="entry name" value="LysM"/>
    <property type="match status" value="2"/>
</dbReference>
<protein>
    <recommendedName>
        <fullName evidence="4">LysM domain-containing protein</fullName>
    </recommendedName>
</protein>
<keyword evidence="1" id="KW-0147">Chitin-binding</keyword>
<feature type="domain" description="LysM" evidence="4">
    <location>
        <begin position="216"/>
        <end position="261"/>
    </location>
</feature>
<dbReference type="InterPro" id="IPR018392">
    <property type="entry name" value="LysM"/>
</dbReference>
<dbReference type="EMBL" id="AP024417">
    <property type="protein sequence ID" value="BCR84638.1"/>
    <property type="molecule type" value="Genomic_DNA"/>
</dbReference>
<dbReference type="PANTHER" id="PTHR34997">
    <property type="entry name" value="AM15"/>
    <property type="match status" value="1"/>
</dbReference>
<dbReference type="RefSeq" id="XP_043133160.1">
    <property type="nucleotide sequence ID" value="XM_043284360.1"/>
</dbReference>
<dbReference type="AlphaFoldDB" id="A0A7R7VIS7"/>
<name>A0A7R7VIS7_ASPCH</name>
<evidence type="ECO:0000259" key="4">
    <source>
        <dbReference type="PROSITE" id="PS51782"/>
    </source>
</evidence>
<evidence type="ECO:0000313" key="6">
    <source>
        <dbReference type="Proteomes" id="UP000637239"/>
    </source>
</evidence>
<organism evidence="5 6">
    <name type="scientific">Aspergillus chevalieri</name>
    <name type="common">Eurotium chevalieri</name>
    <dbReference type="NCBI Taxonomy" id="182096"/>
    <lineage>
        <taxon>Eukaryota</taxon>
        <taxon>Fungi</taxon>
        <taxon>Dikarya</taxon>
        <taxon>Ascomycota</taxon>
        <taxon>Pezizomycotina</taxon>
        <taxon>Eurotiomycetes</taxon>
        <taxon>Eurotiomycetidae</taxon>
        <taxon>Eurotiales</taxon>
        <taxon>Aspergillaceae</taxon>
        <taxon>Aspergillus</taxon>
        <taxon>Aspergillus subgen. Aspergillus</taxon>
    </lineage>
</organism>
<feature type="signal peptide" evidence="3">
    <location>
        <begin position="1"/>
        <end position="22"/>
    </location>
</feature>
<feature type="chain" id="PRO_5031074971" description="LysM domain-containing protein" evidence="3">
    <location>
        <begin position="23"/>
        <end position="798"/>
    </location>
</feature>
<dbReference type="CDD" id="cd00118">
    <property type="entry name" value="LysM"/>
    <property type="match status" value="2"/>
</dbReference>
<proteinExistence type="predicted"/>
<evidence type="ECO:0000256" key="1">
    <source>
        <dbReference type="ARBA" id="ARBA00022669"/>
    </source>
</evidence>